<organism evidence="6">
    <name type="scientific">Micromonas pusilla (strain CCMP1545)</name>
    <name type="common">Picoplanktonic green alga</name>
    <dbReference type="NCBI Taxonomy" id="564608"/>
    <lineage>
        <taxon>Eukaryota</taxon>
        <taxon>Viridiplantae</taxon>
        <taxon>Chlorophyta</taxon>
        <taxon>Mamiellophyceae</taxon>
        <taxon>Mamiellales</taxon>
        <taxon>Mamiellaceae</taxon>
        <taxon>Micromonas</taxon>
    </lineage>
</organism>
<evidence type="ECO:0000259" key="4">
    <source>
        <dbReference type="PROSITE" id="PS51747"/>
    </source>
</evidence>
<dbReference type="STRING" id="564608.C1MMQ9"/>
<evidence type="ECO:0000256" key="1">
    <source>
        <dbReference type="ARBA" id="ARBA00022723"/>
    </source>
</evidence>
<dbReference type="GeneID" id="9682411"/>
<dbReference type="OMA" id="VGPWRKD"/>
<dbReference type="KEGG" id="mpp:MICPUCDRAFT_15135"/>
<dbReference type="InterPro" id="IPR002125">
    <property type="entry name" value="CMP_dCMP_dom"/>
</dbReference>
<dbReference type="GO" id="GO:0002100">
    <property type="term" value="P:tRNA wobble adenosine to inosine editing"/>
    <property type="evidence" value="ECO:0007669"/>
    <property type="project" value="InterPro"/>
</dbReference>
<dbReference type="Proteomes" id="UP000001876">
    <property type="component" value="Unassembled WGS sequence"/>
</dbReference>
<dbReference type="GO" id="GO:0008270">
    <property type="term" value="F:zinc ion binding"/>
    <property type="evidence" value="ECO:0007669"/>
    <property type="project" value="InterPro"/>
</dbReference>
<evidence type="ECO:0000256" key="3">
    <source>
        <dbReference type="ARBA" id="ARBA00022833"/>
    </source>
</evidence>
<keyword evidence="1" id="KW-0479">Metal-binding</keyword>
<dbReference type="GO" id="GO:0052717">
    <property type="term" value="F:tRNA-specific adenosine-34 deaminase activity"/>
    <property type="evidence" value="ECO:0007669"/>
    <property type="project" value="UniProtKB-EC"/>
</dbReference>
<keyword evidence="2" id="KW-0378">Hydrolase</keyword>
<dbReference type="PANTHER" id="PTHR11079">
    <property type="entry name" value="CYTOSINE DEAMINASE FAMILY MEMBER"/>
    <property type="match status" value="1"/>
</dbReference>
<dbReference type="InterPro" id="IPR016192">
    <property type="entry name" value="APOBEC/CMP_deaminase_Zn-bd"/>
</dbReference>
<sequence>MAAFTADDERHMRAALAEATAALDRWEVPVGCVLVLDNEIVARGSNRTNERRNGTRHAEFEAIDALLAAHANDANAARFEDCVLYVTCEPCIMCAGALSLLGCRAVVYGCGNDKFGGNGSILSDGGDAAASNGARGARRTYPSVGGLFAEDAVELLRRFYVRGNPKAPKPHRTLTSESLAIRERRGADG</sequence>
<protein>
    <submittedName>
        <fullName evidence="5">Predicted protein</fullName>
    </submittedName>
</protein>
<accession>C1MMQ9</accession>
<keyword evidence="3" id="KW-0862">Zinc</keyword>
<dbReference type="AlphaFoldDB" id="C1MMQ9"/>
<dbReference type="SUPFAM" id="SSF53927">
    <property type="entry name" value="Cytidine deaminase-like"/>
    <property type="match status" value="1"/>
</dbReference>
<dbReference type="eggNOG" id="KOG1018">
    <property type="taxonomic scope" value="Eukaryota"/>
</dbReference>
<dbReference type="PANTHER" id="PTHR11079:SF149">
    <property type="entry name" value="TRNA-SPECIFIC ADENOSINE DEAMINASE 2"/>
    <property type="match status" value="1"/>
</dbReference>
<dbReference type="EMBL" id="GG663737">
    <property type="protein sequence ID" value="EEH59093.1"/>
    <property type="molecule type" value="Genomic_DNA"/>
</dbReference>
<keyword evidence="6" id="KW-1185">Reference proteome</keyword>
<dbReference type="Pfam" id="PF00383">
    <property type="entry name" value="dCMP_cyt_deam_1"/>
    <property type="match status" value="1"/>
</dbReference>
<dbReference type="InterPro" id="IPR016193">
    <property type="entry name" value="Cytidine_deaminase-like"/>
</dbReference>
<dbReference type="Gene3D" id="3.40.140.10">
    <property type="entry name" value="Cytidine Deaminase, domain 2"/>
    <property type="match status" value="1"/>
</dbReference>
<dbReference type="RefSeq" id="XP_003057448.1">
    <property type="nucleotide sequence ID" value="XM_003057402.1"/>
</dbReference>
<proteinExistence type="predicted"/>
<reference evidence="5 6" key="1">
    <citation type="journal article" date="2009" name="Science">
        <title>Green evolution and dynamic adaptations revealed by genomes of the marine picoeukaryotes Micromonas.</title>
        <authorList>
            <person name="Worden A.Z."/>
            <person name="Lee J.H."/>
            <person name="Mock T."/>
            <person name="Rouze P."/>
            <person name="Simmons M.P."/>
            <person name="Aerts A.L."/>
            <person name="Allen A.E."/>
            <person name="Cuvelier M.L."/>
            <person name="Derelle E."/>
            <person name="Everett M.V."/>
            <person name="Foulon E."/>
            <person name="Grimwood J."/>
            <person name="Gundlach H."/>
            <person name="Henrissat B."/>
            <person name="Napoli C."/>
            <person name="McDonald S.M."/>
            <person name="Parker M.S."/>
            <person name="Rombauts S."/>
            <person name="Salamov A."/>
            <person name="Von Dassow P."/>
            <person name="Badger J.H."/>
            <person name="Coutinho P.M."/>
            <person name="Demir E."/>
            <person name="Dubchak I."/>
            <person name="Gentemann C."/>
            <person name="Eikrem W."/>
            <person name="Gready J.E."/>
            <person name="John U."/>
            <person name="Lanier W."/>
            <person name="Lindquist E.A."/>
            <person name="Lucas S."/>
            <person name="Mayer K.F."/>
            <person name="Moreau H."/>
            <person name="Not F."/>
            <person name="Otillar R."/>
            <person name="Panaud O."/>
            <person name="Pangilinan J."/>
            <person name="Paulsen I."/>
            <person name="Piegu B."/>
            <person name="Poliakov A."/>
            <person name="Robbens S."/>
            <person name="Schmutz J."/>
            <person name="Toulza E."/>
            <person name="Wyss T."/>
            <person name="Zelensky A."/>
            <person name="Zhou K."/>
            <person name="Armbrust E.V."/>
            <person name="Bhattacharya D."/>
            <person name="Goodenough U.W."/>
            <person name="Van de Peer Y."/>
            <person name="Grigoriev I.V."/>
        </authorList>
    </citation>
    <scope>NUCLEOTIDE SEQUENCE [LARGE SCALE GENOMIC DNA]</scope>
    <source>
        <strain evidence="5 6">CCMP1545</strain>
    </source>
</reference>
<feature type="domain" description="CMP/dCMP-type deaminase" evidence="4">
    <location>
        <begin position="6"/>
        <end position="129"/>
    </location>
</feature>
<dbReference type="CDD" id="cd01285">
    <property type="entry name" value="nucleoside_deaminase"/>
    <property type="match status" value="1"/>
</dbReference>
<evidence type="ECO:0000313" key="5">
    <source>
        <dbReference type="EMBL" id="EEH59093.1"/>
    </source>
</evidence>
<gene>
    <name evidence="5" type="ORF">MICPUCDRAFT_15135</name>
</gene>
<evidence type="ECO:0000256" key="2">
    <source>
        <dbReference type="ARBA" id="ARBA00022801"/>
    </source>
</evidence>
<dbReference type="PROSITE" id="PS00903">
    <property type="entry name" value="CYT_DCMP_DEAMINASES_1"/>
    <property type="match status" value="1"/>
</dbReference>
<dbReference type="PROSITE" id="PS51747">
    <property type="entry name" value="CYT_DCMP_DEAMINASES_2"/>
    <property type="match status" value="1"/>
</dbReference>
<dbReference type="OrthoDB" id="659at2759"/>
<evidence type="ECO:0000313" key="6">
    <source>
        <dbReference type="Proteomes" id="UP000001876"/>
    </source>
</evidence>
<name>C1MMQ9_MICPC</name>